<evidence type="ECO:0000259" key="2">
    <source>
        <dbReference type="PROSITE" id="PS51841"/>
    </source>
</evidence>
<protein>
    <recommendedName>
        <fullName evidence="2">LTD domain-containing protein</fullName>
    </recommendedName>
</protein>
<dbReference type="Pfam" id="PF18962">
    <property type="entry name" value="Por_Secre_tail"/>
    <property type="match status" value="1"/>
</dbReference>
<sequence length="229" mass="24706">MQTTAQVRIVEVDPATERVKLHNYGGSTVDISSYWFCTLFAYGQLNSMTVLSGSLNLAAGSDVEVTSSVALNNSAADLGLYSTPSFASSTAMLDFTQWGSGGNGRENVAVNKGIWTAGTFINLPAPYEYTGDGAQNGVSFWDTLLGIDDFSVNQFRILQNPSSSKLMLSLPRISGSITLDVFDVLGKKILTKEVSSISSTIDVTKWNNGVYLVRLTADNATQTKRFVKQ</sequence>
<keyword evidence="4" id="KW-1185">Reference proteome</keyword>
<keyword evidence="1" id="KW-0732">Signal</keyword>
<dbReference type="Proteomes" id="UP000598120">
    <property type="component" value="Unassembled WGS sequence"/>
</dbReference>
<evidence type="ECO:0000313" key="3">
    <source>
        <dbReference type="EMBL" id="GFZ77201.1"/>
    </source>
</evidence>
<organism evidence="3 4">
    <name type="scientific">Aquaticitalea lipolytica</name>
    <dbReference type="NCBI Taxonomy" id="1247562"/>
    <lineage>
        <taxon>Bacteria</taxon>
        <taxon>Pseudomonadati</taxon>
        <taxon>Bacteroidota</taxon>
        <taxon>Flavobacteriia</taxon>
        <taxon>Flavobacteriales</taxon>
        <taxon>Flavobacteriaceae</taxon>
        <taxon>Aquaticitalea</taxon>
    </lineage>
</organism>
<accession>A0A8J2TN30</accession>
<dbReference type="InterPro" id="IPR001322">
    <property type="entry name" value="Lamin_tail_dom"/>
</dbReference>
<name>A0A8J2TN30_9FLAO</name>
<feature type="domain" description="LTD" evidence="2">
    <location>
        <begin position="1"/>
        <end position="117"/>
    </location>
</feature>
<evidence type="ECO:0000256" key="1">
    <source>
        <dbReference type="ARBA" id="ARBA00022729"/>
    </source>
</evidence>
<evidence type="ECO:0000313" key="4">
    <source>
        <dbReference type="Proteomes" id="UP000598120"/>
    </source>
</evidence>
<dbReference type="Gene3D" id="2.60.40.1260">
    <property type="entry name" value="Lamin Tail domain"/>
    <property type="match status" value="1"/>
</dbReference>
<dbReference type="PROSITE" id="PS51841">
    <property type="entry name" value="LTD"/>
    <property type="match status" value="1"/>
</dbReference>
<proteinExistence type="predicted"/>
<dbReference type="InterPro" id="IPR036415">
    <property type="entry name" value="Lamin_tail_dom_sf"/>
</dbReference>
<dbReference type="InterPro" id="IPR026444">
    <property type="entry name" value="Secre_tail"/>
</dbReference>
<dbReference type="NCBIfam" id="TIGR04183">
    <property type="entry name" value="Por_Secre_tail"/>
    <property type="match status" value="1"/>
</dbReference>
<dbReference type="EMBL" id="BMIC01000001">
    <property type="protein sequence ID" value="GFZ77201.1"/>
    <property type="molecule type" value="Genomic_DNA"/>
</dbReference>
<reference evidence="3 4" key="1">
    <citation type="journal article" date="2014" name="Int. J. Syst. Evol. Microbiol.">
        <title>Complete genome sequence of Corynebacterium casei LMG S-19264T (=DSM 44701T), isolated from a smear-ripened cheese.</title>
        <authorList>
            <consortium name="US DOE Joint Genome Institute (JGI-PGF)"/>
            <person name="Walter F."/>
            <person name="Albersmeier A."/>
            <person name="Kalinowski J."/>
            <person name="Ruckert C."/>
        </authorList>
    </citation>
    <scope>NUCLEOTIDE SEQUENCE [LARGE SCALE GENOMIC DNA]</scope>
    <source>
        <strain evidence="3 4">CGMCC 1.15295</strain>
    </source>
</reference>
<gene>
    <name evidence="3" type="ORF">GCM10011531_03140</name>
</gene>
<dbReference type="AlphaFoldDB" id="A0A8J2TN30"/>
<comment type="caution">
    <text evidence="3">The sequence shown here is derived from an EMBL/GenBank/DDBJ whole genome shotgun (WGS) entry which is preliminary data.</text>
</comment>
<dbReference type="SUPFAM" id="SSF74853">
    <property type="entry name" value="Lamin A/C globular tail domain"/>
    <property type="match status" value="1"/>
</dbReference>